<evidence type="ECO:0000313" key="14">
    <source>
        <dbReference type="EMBL" id="EFF68173.1"/>
    </source>
</evidence>
<proteinExistence type="inferred from homology"/>
<reference evidence="14 15" key="1">
    <citation type="submission" date="2010-02" db="EMBL/GenBank/DDBJ databases">
        <authorList>
            <person name="Weinstock G."/>
            <person name="Sodergren E."/>
            <person name="Clifton S."/>
            <person name="Fulton L."/>
            <person name="Fulton B."/>
            <person name="Courtney L."/>
            <person name="Fronick C."/>
            <person name="Harrison M."/>
            <person name="Strong C."/>
            <person name="Farmer C."/>
            <person name="Delahaunty K."/>
            <person name="Markovic C."/>
            <person name="Hall O."/>
            <person name="Minx P."/>
            <person name="Tomlinson C."/>
            <person name="Mitreva M."/>
            <person name="Nelson J."/>
            <person name="Hou S."/>
            <person name="Wollam A."/>
            <person name="Pepin K.H."/>
            <person name="Johnson M."/>
            <person name="Bhonagiri V."/>
            <person name="Zhang X."/>
            <person name="Suruliraj S."/>
            <person name="Warren W."/>
            <person name="Chinwalla A."/>
            <person name="Mardis E.R."/>
            <person name="Wilson R.K."/>
        </authorList>
    </citation>
    <scope>NUCLEOTIDE SEQUENCE [LARGE SCALE GENOMIC DNA]</scope>
    <source>
        <strain evidence="14 15">DSM 2876</strain>
    </source>
</reference>
<dbReference type="Pfam" id="PF00589">
    <property type="entry name" value="Phage_integrase"/>
    <property type="match status" value="1"/>
</dbReference>
<keyword evidence="9" id="KW-0233">DNA recombination</keyword>
<evidence type="ECO:0000259" key="13">
    <source>
        <dbReference type="PROSITE" id="PS51900"/>
    </source>
</evidence>
<dbReference type="STRING" id="45851.BHV86_10530"/>
<dbReference type="Gene3D" id="1.10.150.130">
    <property type="match status" value="1"/>
</dbReference>
<organism evidence="14 15">
    <name type="scientific">Eshraghiella crossota DSM 2876</name>
    <dbReference type="NCBI Taxonomy" id="511680"/>
    <lineage>
        <taxon>Bacteria</taxon>
        <taxon>Bacillati</taxon>
        <taxon>Bacillota</taxon>
        <taxon>Clostridia</taxon>
        <taxon>Lachnospirales</taxon>
        <taxon>Lachnospiraceae</taxon>
        <taxon>Eshraghiella</taxon>
    </lineage>
</organism>
<dbReference type="GO" id="GO:0051301">
    <property type="term" value="P:cell division"/>
    <property type="evidence" value="ECO:0007669"/>
    <property type="project" value="UniProtKB-KW"/>
</dbReference>
<keyword evidence="7" id="KW-0229">DNA integration</keyword>
<dbReference type="InterPro" id="IPR013762">
    <property type="entry name" value="Integrase-like_cat_sf"/>
</dbReference>
<sequence length="349" mass="39769">MDYKKNLSAIQHEKLKVILSDLPSFCCDYFDYCDGTLNRSTATMLEYAYDVRSYFKFIAAGNPLINSYHDVTLDILDKMTPRDIQEYMSYLRSHKDESGRIVTNDANARARKLSSLRSFYQYYFAFAGLHSNPAKLISSPKLHQKKQPRLDSEEIKELLTDVITVGALDDNKRPYAIRSNLRDTAIIALLGGTGIRVSELVGIDLNDIDWEHNSIKIVRKGGNEDIVYFGEEISKYMADYIDNERKPGDKKENALFVASRGEKKRLTVRSVERIVSKYSAASIPSKKISPHGLRRTFGTNYYEATSDLYAVADALGHKNIQVTKDHYADISDRKKQQVKAFSDELLKND</sequence>
<protein>
    <submittedName>
        <fullName evidence="14">Phage integrase SAM-like domain protein</fullName>
    </submittedName>
</protein>
<evidence type="ECO:0000256" key="6">
    <source>
        <dbReference type="ARBA" id="ARBA00022829"/>
    </source>
</evidence>
<feature type="domain" description="Core-binding (CB)" evidence="13">
    <location>
        <begin position="20"/>
        <end position="124"/>
    </location>
</feature>
<dbReference type="Proteomes" id="UP000006238">
    <property type="component" value="Unassembled WGS sequence"/>
</dbReference>
<keyword evidence="10" id="KW-0131">Cell cycle</keyword>
<dbReference type="GO" id="GO:0005737">
    <property type="term" value="C:cytoplasm"/>
    <property type="evidence" value="ECO:0007669"/>
    <property type="project" value="UniProtKB-SubCell"/>
</dbReference>
<dbReference type="GO" id="GO:0007059">
    <property type="term" value="P:chromosome segregation"/>
    <property type="evidence" value="ECO:0007669"/>
    <property type="project" value="UniProtKB-KW"/>
</dbReference>
<dbReference type="PROSITE" id="PS51898">
    <property type="entry name" value="TYR_RECOMBINASE"/>
    <property type="match status" value="1"/>
</dbReference>
<comment type="similarity">
    <text evidence="3">Belongs to the 'phage' integrase family.</text>
</comment>
<evidence type="ECO:0000256" key="7">
    <source>
        <dbReference type="ARBA" id="ARBA00022908"/>
    </source>
</evidence>
<keyword evidence="5" id="KW-0132">Cell division</keyword>
<evidence type="ECO:0000256" key="1">
    <source>
        <dbReference type="ARBA" id="ARBA00003283"/>
    </source>
</evidence>
<dbReference type="RefSeq" id="WP_005603045.1">
    <property type="nucleotide sequence ID" value="NZ_GG663524.1"/>
</dbReference>
<dbReference type="InterPro" id="IPR010998">
    <property type="entry name" value="Integrase_recombinase_N"/>
</dbReference>
<dbReference type="Gene3D" id="1.10.443.10">
    <property type="entry name" value="Intergrase catalytic core"/>
    <property type="match status" value="1"/>
</dbReference>
<dbReference type="GO" id="GO:0015074">
    <property type="term" value="P:DNA integration"/>
    <property type="evidence" value="ECO:0007669"/>
    <property type="project" value="UniProtKB-KW"/>
</dbReference>
<keyword evidence="4" id="KW-0963">Cytoplasm</keyword>
<evidence type="ECO:0000256" key="10">
    <source>
        <dbReference type="ARBA" id="ARBA00023306"/>
    </source>
</evidence>
<evidence type="ECO:0000259" key="12">
    <source>
        <dbReference type="PROSITE" id="PS51898"/>
    </source>
</evidence>
<dbReference type="HOGENOM" id="CLU_027562_9_6_9"/>
<comment type="function">
    <text evidence="1">Site-specific tyrosine recombinase, which acts by catalyzing the cutting and rejoining of the recombining DNA molecules.</text>
</comment>
<evidence type="ECO:0000256" key="2">
    <source>
        <dbReference type="ARBA" id="ARBA00004496"/>
    </source>
</evidence>
<dbReference type="PANTHER" id="PTHR30349:SF77">
    <property type="entry name" value="TYROSINE RECOMBINASE XERC"/>
    <property type="match status" value="1"/>
</dbReference>
<keyword evidence="8 11" id="KW-0238">DNA-binding</keyword>
<name>D4S025_9FIRM</name>
<dbReference type="InterPro" id="IPR004107">
    <property type="entry name" value="Integrase_SAM-like_N"/>
</dbReference>
<dbReference type="SUPFAM" id="SSF56349">
    <property type="entry name" value="DNA breaking-rejoining enzymes"/>
    <property type="match status" value="1"/>
</dbReference>
<dbReference type="Pfam" id="PF02899">
    <property type="entry name" value="Phage_int_SAM_1"/>
    <property type="match status" value="1"/>
</dbReference>
<dbReference type="EMBL" id="ABWN01000030">
    <property type="protein sequence ID" value="EFF68173.1"/>
    <property type="molecule type" value="Genomic_DNA"/>
</dbReference>
<dbReference type="PROSITE" id="PS51900">
    <property type="entry name" value="CB"/>
    <property type="match status" value="1"/>
</dbReference>
<evidence type="ECO:0000256" key="4">
    <source>
        <dbReference type="ARBA" id="ARBA00022490"/>
    </source>
</evidence>
<dbReference type="PANTHER" id="PTHR30349">
    <property type="entry name" value="PHAGE INTEGRASE-RELATED"/>
    <property type="match status" value="1"/>
</dbReference>
<evidence type="ECO:0000256" key="11">
    <source>
        <dbReference type="PROSITE-ProRule" id="PRU01248"/>
    </source>
</evidence>
<dbReference type="eggNOG" id="COG4974">
    <property type="taxonomic scope" value="Bacteria"/>
</dbReference>
<dbReference type="GeneID" id="98918329"/>
<evidence type="ECO:0000256" key="8">
    <source>
        <dbReference type="ARBA" id="ARBA00023125"/>
    </source>
</evidence>
<accession>D4S025</accession>
<comment type="subcellular location">
    <subcellularLocation>
        <location evidence="2">Cytoplasm</location>
    </subcellularLocation>
</comment>
<comment type="caution">
    <text evidence="14">The sequence shown here is derived from an EMBL/GenBank/DDBJ whole genome shotgun (WGS) entry which is preliminary data.</text>
</comment>
<dbReference type="GO" id="GO:0006310">
    <property type="term" value="P:DNA recombination"/>
    <property type="evidence" value="ECO:0007669"/>
    <property type="project" value="UniProtKB-KW"/>
</dbReference>
<dbReference type="GO" id="GO:0003677">
    <property type="term" value="F:DNA binding"/>
    <property type="evidence" value="ECO:0007669"/>
    <property type="project" value="UniProtKB-UniRule"/>
</dbReference>
<dbReference type="InterPro" id="IPR011010">
    <property type="entry name" value="DNA_brk_join_enz"/>
</dbReference>
<evidence type="ECO:0000313" key="15">
    <source>
        <dbReference type="Proteomes" id="UP000006238"/>
    </source>
</evidence>
<evidence type="ECO:0000256" key="5">
    <source>
        <dbReference type="ARBA" id="ARBA00022618"/>
    </source>
</evidence>
<evidence type="ECO:0000256" key="3">
    <source>
        <dbReference type="ARBA" id="ARBA00008857"/>
    </source>
</evidence>
<feature type="domain" description="Tyr recombinase" evidence="12">
    <location>
        <begin position="145"/>
        <end position="340"/>
    </location>
</feature>
<gene>
    <name evidence="14" type="ORF">BUTYVIB_01441</name>
</gene>
<keyword evidence="6" id="KW-0159">Chromosome partition</keyword>
<dbReference type="InterPro" id="IPR044068">
    <property type="entry name" value="CB"/>
</dbReference>
<evidence type="ECO:0000256" key="9">
    <source>
        <dbReference type="ARBA" id="ARBA00023172"/>
    </source>
</evidence>
<keyword evidence="15" id="KW-1185">Reference proteome</keyword>
<dbReference type="InterPro" id="IPR002104">
    <property type="entry name" value="Integrase_catalytic"/>
</dbReference>
<dbReference type="InterPro" id="IPR050090">
    <property type="entry name" value="Tyrosine_recombinase_XerCD"/>
</dbReference>
<dbReference type="AlphaFoldDB" id="D4S025"/>